<gene>
    <name evidence="7" type="ORF">J6595_06145</name>
</gene>
<keyword evidence="8" id="KW-1185">Reference proteome</keyword>
<organism evidence="7 8">
    <name type="scientific">Jiella mangrovi</name>
    <dbReference type="NCBI Taxonomy" id="2821407"/>
    <lineage>
        <taxon>Bacteria</taxon>
        <taxon>Pseudomonadati</taxon>
        <taxon>Pseudomonadota</taxon>
        <taxon>Alphaproteobacteria</taxon>
        <taxon>Hyphomicrobiales</taxon>
        <taxon>Aurantimonadaceae</taxon>
        <taxon>Jiella</taxon>
    </lineage>
</organism>
<sequence>MGTGSAMTLLRSIAFNVLFYGNLTLQLIFWSPFFFFCSEATGWRIVRNWARSSLWLLEHVAGARSVLLGREHLPQGSAIVAAKHQSVWEILALLVAVDRPTFILKKELLSIPLFGAFARHMGMIPVDRAKGRGTIPQMMEAAKGAIANGRRIIIFPEGTRTAPGDAVEYRQGVFRLYEALDLPVVPVALNSGLYWGRNSFMKRSGTIRGDFLDPIGPGLDRRRFLDTLRTAIETRSRELMAEAGWIDPGPSRSGAPDSHPADTTNGPDQSRETTS</sequence>
<evidence type="ECO:0000256" key="1">
    <source>
        <dbReference type="ARBA" id="ARBA00005189"/>
    </source>
</evidence>
<feature type="transmembrane region" description="Helical" evidence="5">
    <location>
        <begin position="17"/>
        <end position="37"/>
    </location>
</feature>
<dbReference type="SUPFAM" id="SSF69593">
    <property type="entry name" value="Glycerol-3-phosphate (1)-acyltransferase"/>
    <property type="match status" value="1"/>
</dbReference>
<feature type="region of interest" description="Disordered" evidence="4">
    <location>
        <begin position="240"/>
        <end position="275"/>
    </location>
</feature>
<dbReference type="Proteomes" id="UP000678276">
    <property type="component" value="Unassembled WGS sequence"/>
</dbReference>
<keyword evidence="5" id="KW-0812">Transmembrane</keyword>
<dbReference type="PANTHER" id="PTHR10434">
    <property type="entry name" value="1-ACYL-SN-GLYCEROL-3-PHOSPHATE ACYLTRANSFERASE"/>
    <property type="match status" value="1"/>
</dbReference>
<name>A0ABS4BG46_9HYPH</name>
<dbReference type="PANTHER" id="PTHR10434:SF40">
    <property type="entry name" value="1-ACYL-SN-GLYCEROL-3-PHOSPHATE ACYLTRANSFERASE"/>
    <property type="match status" value="1"/>
</dbReference>
<proteinExistence type="predicted"/>
<reference evidence="7 8" key="1">
    <citation type="submission" date="2021-04" db="EMBL/GenBank/DDBJ databases">
        <title>Whole genome sequence of Jiella sp. KSK16Y-1.</title>
        <authorList>
            <person name="Tuo L."/>
        </authorList>
    </citation>
    <scope>NUCLEOTIDE SEQUENCE [LARGE SCALE GENOMIC DNA]</scope>
    <source>
        <strain evidence="7 8">KSK16Y-1</strain>
    </source>
</reference>
<evidence type="ECO:0000259" key="6">
    <source>
        <dbReference type="SMART" id="SM00563"/>
    </source>
</evidence>
<keyword evidence="5" id="KW-0472">Membrane</keyword>
<dbReference type="GO" id="GO:0016746">
    <property type="term" value="F:acyltransferase activity"/>
    <property type="evidence" value="ECO:0007669"/>
    <property type="project" value="UniProtKB-KW"/>
</dbReference>
<feature type="domain" description="Phospholipid/glycerol acyltransferase" evidence="6">
    <location>
        <begin position="78"/>
        <end position="192"/>
    </location>
</feature>
<keyword evidence="5" id="KW-1133">Transmembrane helix</keyword>
<comment type="caution">
    <text evidence="7">The sequence shown here is derived from an EMBL/GenBank/DDBJ whole genome shotgun (WGS) entry which is preliminary data.</text>
</comment>
<evidence type="ECO:0000256" key="3">
    <source>
        <dbReference type="ARBA" id="ARBA00023315"/>
    </source>
</evidence>
<dbReference type="EMBL" id="JAGJCF010000003">
    <property type="protein sequence ID" value="MBP0615156.1"/>
    <property type="molecule type" value="Genomic_DNA"/>
</dbReference>
<evidence type="ECO:0000256" key="4">
    <source>
        <dbReference type="SAM" id="MobiDB-lite"/>
    </source>
</evidence>
<evidence type="ECO:0000256" key="2">
    <source>
        <dbReference type="ARBA" id="ARBA00022679"/>
    </source>
</evidence>
<accession>A0ABS4BG46</accession>
<dbReference type="CDD" id="cd07989">
    <property type="entry name" value="LPLAT_AGPAT-like"/>
    <property type="match status" value="1"/>
</dbReference>
<dbReference type="SMART" id="SM00563">
    <property type="entry name" value="PlsC"/>
    <property type="match status" value="1"/>
</dbReference>
<dbReference type="Pfam" id="PF01553">
    <property type="entry name" value="Acyltransferase"/>
    <property type="match status" value="1"/>
</dbReference>
<dbReference type="InterPro" id="IPR002123">
    <property type="entry name" value="Plipid/glycerol_acylTrfase"/>
</dbReference>
<keyword evidence="2" id="KW-0808">Transferase</keyword>
<protein>
    <submittedName>
        <fullName evidence="7">1-acyl-sn-glycerol-3-phosphate acyltransferase</fullName>
    </submittedName>
</protein>
<comment type="pathway">
    <text evidence="1">Lipid metabolism.</text>
</comment>
<evidence type="ECO:0000313" key="7">
    <source>
        <dbReference type="EMBL" id="MBP0615156.1"/>
    </source>
</evidence>
<evidence type="ECO:0000256" key="5">
    <source>
        <dbReference type="SAM" id="Phobius"/>
    </source>
</evidence>
<keyword evidence="3 7" id="KW-0012">Acyltransferase</keyword>
<evidence type="ECO:0000313" key="8">
    <source>
        <dbReference type="Proteomes" id="UP000678276"/>
    </source>
</evidence>